<organism evidence="2 3">
    <name type="scientific">Arcicella rigui</name>
    <dbReference type="NCBI Taxonomy" id="797020"/>
    <lineage>
        <taxon>Bacteria</taxon>
        <taxon>Pseudomonadati</taxon>
        <taxon>Bacteroidota</taxon>
        <taxon>Cytophagia</taxon>
        <taxon>Cytophagales</taxon>
        <taxon>Flectobacillaceae</taxon>
        <taxon>Arcicella</taxon>
    </lineage>
</organism>
<dbReference type="Gene3D" id="3.30.450.20">
    <property type="entry name" value="PAS domain"/>
    <property type="match status" value="2"/>
</dbReference>
<protein>
    <submittedName>
        <fullName evidence="2">PAS domain-containing protein</fullName>
    </submittedName>
</protein>
<evidence type="ECO:0000259" key="1">
    <source>
        <dbReference type="PROSITE" id="PS50112"/>
    </source>
</evidence>
<dbReference type="SMART" id="SM00091">
    <property type="entry name" value="PAS"/>
    <property type="match status" value="3"/>
</dbReference>
<dbReference type="Proteomes" id="UP001302949">
    <property type="component" value="Unassembled WGS sequence"/>
</dbReference>
<dbReference type="CDD" id="cd00130">
    <property type="entry name" value="PAS"/>
    <property type="match status" value="1"/>
</dbReference>
<dbReference type="EMBL" id="JAYFUM010000016">
    <property type="protein sequence ID" value="MEA5140203.1"/>
    <property type="molecule type" value="Genomic_DNA"/>
</dbReference>
<proteinExistence type="predicted"/>
<comment type="caution">
    <text evidence="2">The sequence shown here is derived from an EMBL/GenBank/DDBJ whole genome shotgun (WGS) entry which is preliminary data.</text>
</comment>
<feature type="domain" description="PAS" evidence="1">
    <location>
        <begin position="265"/>
        <end position="316"/>
    </location>
</feature>
<accession>A0ABU5QC62</accession>
<dbReference type="InterPro" id="IPR035965">
    <property type="entry name" value="PAS-like_dom_sf"/>
</dbReference>
<evidence type="ECO:0000313" key="2">
    <source>
        <dbReference type="EMBL" id="MEA5140203.1"/>
    </source>
</evidence>
<dbReference type="RefSeq" id="WP_323297358.1">
    <property type="nucleotide sequence ID" value="NZ_JAYFUM010000016.1"/>
</dbReference>
<name>A0ABU5QC62_9BACT</name>
<reference evidence="2 3" key="1">
    <citation type="submission" date="2023-12" db="EMBL/GenBank/DDBJ databases">
        <title>Novel species of the genus Arcicella isolated from rivers.</title>
        <authorList>
            <person name="Lu H."/>
        </authorList>
    </citation>
    <scope>NUCLEOTIDE SEQUENCE [LARGE SCALE GENOMIC DNA]</scope>
    <source>
        <strain evidence="2 3">KCTC 23307</strain>
    </source>
</reference>
<dbReference type="NCBIfam" id="TIGR00229">
    <property type="entry name" value="sensory_box"/>
    <property type="match status" value="1"/>
</dbReference>
<dbReference type="InterPro" id="IPR000014">
    <property type="entry name" value="PAS"/>
</dbReference>
<dbReference type="InterPro" id="IPR052155">
    <property type="entry name" value="Biofilm_reg_signaling"/>
</dbReference>
<evidence type="ECO:0000313" key="3">
    <source>
        <dbReference type="Proteomes" id="UP001302949"/>
    </source>
</evidence>
<dbReference type="PROSITE" id="PS50112">
    <property type="entry name" value="PAS"/>
    <property type="match status" value="1"/>
</dbReference>
<sequence length="462" mass="52759">MDKSEQIIDSHVILRALLESSTENMVILSPKHEVLVLSKTMYGFVKTNFGVDIIEGDNILDFLPSSNCDIFLSAFQRTLEGETTSVERNVKGLKNTSLQLEYRMSPVYGFNNVLQAVLLKINHTESEPSTLLSELQHRTEVLEAIFDNTGEAIVLVDKDYKVLEFNSIAKNRLLKNIQKEIFVGADFRDFLYAKPKDLFYKMFADALAGKSSEVEVPSKNIHDEEYWFQANMFPSYNRNGVLIGVAIYTHSIDVRKKAELALQESEEKFRKIVDVAPVPIIIANKDMQIVLANTETERVFGYKSSELTRKNIEDLIPERFNSTHIEHQNDCMKNSGACRMGMHKLASALKKDGKEIIIEASLNTFQLNNEQYILAIIQDVTQRVKSEKQIANQLERLKAISWQQSHEVRKPVANIMCVNNILKVNDDITFEERENLLKLLYEATEELDVIIHKIVSYANSSE</sequence>
<keyword evidence="3" id="KW-1185">Reference proteome</keyword>
<dbReference type="PANTHER" id="PTHR44757:SF2">
    <property type="entry name" value="BIOFILM ARCHITECTURE MAINTENANCE PROTEIN MBAA"/>
    <property type="match status" value="1"/>
</dbReference>
<dbReference type="Pfam" id="PF00989">
    <property type="entry name" value="PAS"/>
    <property type="match status" value="1"/>
</dbReference>
<dbReference type="Pfam" id="PF13596">
    <property type="entry name" value="PAS_10"/>
    <property type="match status" value="1"/>
</dbReference>
<gene>
    <name evidence="2" type="ORF">VB248_13720</name>
</gene>
<dbReference type="PANTHER" id="PTHR44757">
    <property type="entry name" value="DIGUANYLATE CYCLASE DGCP"/>
    <property type="match status" value="1"/>
</dbReference>
<dbReference type="SUPFAM" id="SSF55785">
    <property type="entry name" value="PYP-like sensor domain (PAS domain)"/>
    <property type="match status" value="3"/>
</dbReference>
<dbReference type="InterPro" id="IPR013767">
    <property type="entry name" value="PAS_fold"/>
</dbReference>